<sequence>MQRREFLGMLAAAAAAGLPVHNLRAAARPESGEFYHVPAKGNVHFLHMTDTHAQLRPVYFREPAVNIGLGGARNRPPHLVGQHFLNEFGVEPGSINAHAMTCLDFAEAATRYGRVGGFSHLATLVRQMRSERPDAMLLDGGDLWQGSATALWTRGRDMVDASLELGVDAMTGHWEFTLGDERVLELVENDLDGKIDFLAQNVRDSGFGDPIFKAYTMREMNGVPVAVLGQAFPYTPIANPSYLMPNWNFGIRESDLQDNINAAREEGAQVVVLLSHNGMDVDLKLASQVTGLDAILGGHTHDAVPRPQVVENDGGETIVANGGSNGKFLGVLDFDVADGRIRDWQYRLLPVFADMLPADPDMDALITRIREPYADKLAEELAVTEDVLYRRGNFNGTFDQLIVDALMEMKDADVALSPGFRWGTSLLPGDAITMERLMDQTAITYPTTTRNDMTGERLKLVLEDVADNLFNTDPYSQQGGDMVRVGGLTYAIAPTAEMGKRIRDMRIDGEPVQADRNYRVAGWASVNDIPEGEPIWDVVGDWLRDKKTITEREPNQPRIIGLEGNKGIV</sequence>
<keyword evidence="1" id="KW-0732">Signal</keyword>
<organism evidence="5 6">
    <name type="scientific">Spectribacter acetivorans</name>
    <dbReference type="NCBI Taxonomy" id="3075603"/>
    <lineage>
        <taxon>Bacteria</taxon>
        <taxon>Pseudomonadati</taxon>
        <taxon>Pseudomonadota</taxon>
        <taxon>Gammaproteobacteria</taxon>
        <taxon>Salinisphaerales</taxon>
        <taxon>Salinisphaeraceae</taxon>
        <taxon>Spectribacter</taxon>
    </lineage>
</organism>
<feature type="domain" description="5'-Nucleotidase C-terminal" evidence="4">
    <location>
        <begin position="396"/>
        <end position="523"/>
    </location>
</feature>
<dbReference type="InterPro" id="IPR041829">
    <property type="entry name" value="SoxB_N"/>
</dbReference>
<protein>
    <submittedName>
        <fullName evidence="5">Thiosulfohydrolase SoxB</fullName>
    </submittedName>
</protein>
<dbReference type="InterPro" id="IPR006179">
    <property type="entry name" value="5_nucleotidase/apyrase"/>
</dbReference>
<dbReference type="Pfam" id="PF02872">
    <property type="entry name" value="5_nucleotid_C"/>
    <property type="match status" value="1"/>
</dbReference>
<evidence type="ECO:0000313" key="6">
    <source>
        <dbReference type="Proteomes" id="UP001259982"/>
    </source>
</evidence>
<keyword evidence="2" id="KW-0547">Nucleotide-binding</keyword>
<comment type="similarity">
    <text evidence="2">Belongs to the 5'-nucleotidase family.</text>
</comment>
<dbReference type="NCBIfam" id="TIGR04486">
    <property type="entry name" value="thiosulf_SoxB"/>
    <property type="match status" value="1"/>
</dbReference>
<keyword evidence="2" id="KW-0378">Hydrolase</keyword>
<dbReference type="InterPro" id="IPR029052">
    <property type="entry name" value="Metallo-depent_PP-like"/>
</dbReference>
<evidence type="ECO:0000256" key="2">
    <source>
        <dbReference type="RuleBase" id="RU362119"/>
    </source>
</evidence>
<dbReference type="InterPro" id="IPR004843">
    <property type="entry name" value="Calcineurin-like_PHP"/>
</dbReference>
<evidence type="ECO:0000313" key="5">
    <source>
        <dbReference type="EMBL" id="MDT0617748.1"/>
    </source>
</evidence>
<dbReference type="InterPro" id="IPR008334">
    <property type="entry name" value="5'-Nucleotdase_C"/>
</dbReference>
<keyword evidence="6" id="KW-1185">Reference proteome</keyword>
<feature type="domain" description="Calcineurin-like phosphoesterase" evidence="3">
    <location>
        <begin position="44"/>
        <end position="302"/>
    </location>
</feature>
<dbReference type="PANTHER" id="PTHR11575:SF42">
    <property type="entry name" value="SULFUR OXIDATION PROTEIN SOXB"/>
    <property type="match status" value="1"/>
</dbReference>
<dbReference type="Gene3D" id="3.60.21.10">
    <property type="match status" value="1"/>
</dbReference>
<dbReference type="Proteomes" id="UP001259982">
    <property type="component" value="Unassembled WGS sequence"/>
</dbReference>
<reference evidence="5 6" key="1">
    <citation type="submission" date="2023-09" db="EMBL/GenBank/DDBJ databases">
        <authorList>
            <person name="Rey-Velasco X."/>
        </authorList>
    </citation>
    <scope>NUCLEOTIDE SEQUENCE [LARGE SCALE GENOMIC DNA]</scope>
    <source>
        <strain evidence="5 6">P385</strain>
    </source>
</reference>
<comment type="caution">
    <text evidence="5">The sequence shown here is derived from an EMBL/GenBank/DDBJ whole genome shotgun (WGS) entry which is preliminary data.</text>
</comment>
<evidence type="ECO:0000256" key="1">
    <source>
        <dbReference type="ARBA" id="ARBA00022729"/>
    </source>
</evidence>
<dbReference type="Gene3D" id="3.90.780.10">
    <property type="entry name" value="5'-Nucleotidase, C-terminal domain"/>
    <property type="match status" value="1"/>
</dbReference>
<dbReference type="EMBL" id="JAVRHY010000003">
    <property type="protein sequence ID" value="MDT0617748.1"/>
    <property type="molecule type" value="Genomic_DNA"/>
</dbReference>
<dbReference type="InterPro" id="IPR030998">
    <property type="entry name" value="Thiosulf_SoxB"/>
</dbReference>
<dbReference type="RefSeq" id="WP_311657635.1">
    <property type="nucleotide sequence ID" value="NZ_JAVRHY010000003.1"/>
</dbReference>
<evidence type="ECO:0000259" key="3">
    <source>
        <dbReference type="Pfam" id="PF00149"/>
    </source>
</evidence>
<gene>
    <name evidence="5" type="primary">soxB</name>
    <name evidence="5" type="ORF">RM531_04620</name>
</gene>
<accession>A0ABU3B6B8</accession>
<evidence type="ECO:0000259" key="4">
    <source>
        <dbReference type="Pfam" id="PF02872"/>
    </source>
</evidence>
<dbReference type="InterPro" id="IPR036907">
    <property type="entry name" value="5'-Nucleotdase_C_sf"/>
</dbReference>
<dbReference type="SUPFAM" id="SSF56300">
    <property type="entry name" value="Metallo-dependent phosphatases"/>
    <property type="match status" value="1"/>
</dbReference>
<dbReference type="SUPFAM" id="SSF55816">
    <property type="entry name" value="5'-nucleotidase (syn. UDP-sugar hydrolase), C-terminal domain"/>
    <property type="match status" value="1"/>
</dbReference>
<dbReference type="Pfam" id="PF00149">
    <property type="entry name" value="Metallophos"/>
    <property type="match status" value="1"/>
</dbReference>
<proteinExistence type="inferred from homology"/>
<dbReference type="Gene3D" id="6.10.140.570">
    <property type="match status" value="1"/>
</dbReference>
<name>A0ABU3B6B8_9GAMM</name>
<dbReference type="PRINTS" id="PR01607">
    <property type="entry name" value="APYRASEFAMLY"/>
</dbReference>
<dbReference type="CDD" id="cd07411">
    <property type="entry name" value="MPP_SoxB_N"/>
    <property type="match status" value="1"/>
</dbReference>
<dbReference type="PANTHER" id="PTHR11575">
    <property type="entry name" value="5'-NUCLEOTIDASE-RELATED"/>
    <property type="match status" value="1"/>
</dbReference>